<evidence type="ECO:0000313" key="7">
    <source>
        <dbReference type="EMBL" id="KAL0173913.1"/>
    </source>
</evidence>
<dbReference type="Proteomes" id="UP001529510">
    <property type="component" value="Unassembled WGS sequence"/>
</dbReference>
<sequence length="51" mass="5852">NVLRTNGPLGFYQGLTTTIVREVPGYFCFFGGYELSRSMFAHHMGRDKEHI</sequence>
<comment type="subcellular location">
    <subcellularLocation>
        <location evidence="1">Membrane</location>
        <topology evidence="1">Multi-pass membrane protein</topology>
    </subcellularLocation>
</comment>
<evidence type="ECO:0000256" key="4">
    <source>
        <dbReference type="ARBA" id="ARBA00023136"/>
    </source>
</evidence>
<dbReference type="SUPFAM" id="SSF103506">
    <property type="entry name" value="Mitochondrial carrier"/>
    <property type="match status" value="1"/>
</dbReference>
<comment type="caution">
    <text evidence="7">The sequence shown here is derived from an EMBL/GenBank/DDBJ whole genome shotgun (WGS) entry which is preliminary data.</text>
</comment>
<keyword evidence="4 5" id="KW-0472">Membrane</keyword>
<organism evidence="7 8">
    <name type="scientific">Cirrhinus mrigala</name>
    <name type="common">Mrigala</name>
    <dbReference type="NCBI Taxonomy" id="683832"/>
    <lineage>
        <taxon>Eukaryota</taxon>
        <taxon>Metazoa</taxon>
        <taxon>Chordata</taxon>
        <taxon>Craniata</taxon>
        <taxon>Vertebrata</taxon>
        <taxon>Euteleostomi</taxon>
        <taxon>Actinopterygii</taxon>
        <taxon>Neopterygii</taxon>
        <taxon>Teleostei</taxon>
        <taxon>Ostariophysi</taxon>
        <taxon>Cypriniformes</taxon>
        <taxon>Cyprinidae</taxon>
        <taxon>Labeoninae</taxon>
        <taxon>Labeonini</taxon>
        <taxon>Cirrhinus</taxon>
    </lineage>
</organism>
<name>A0ABD0PKY3_CIRMR</name>
<protein>
    <submittedName>
        <fullName evidence="7">Uncharacterized protein</fullName>
    </submittedName>
</protein>
<comment type="similarity">
    <text evidence="2 6">Belongs to the mitochondrial carrier (TC 2.A.29) family.</text>
</comment>
<dbReference type="GO" id="GO:0016020">
    <property type="term" value="C:membrane"/>
    <property type="evidence" value="ECO:0007669"/>
    <property type="project" value="UniProtKB-SubCell"/>
</dbReference>
<evidence type="ECO:0000256" key="5">
    <source>
        <dbReference type="PROSITE-ProRule" id="PRU00282"/>
    </source>
</evidence>
<accession>A0ABD0PKY3</accession>
<feature type="non-terminal residue" evidence="7">
    <location>
        <position position="1"/>
    </location>
</feature>
<dbReference type="InterPro" id="IPR018108">
    <property type="entry name" value="MCP_transmembrane"/>
</dbReference>
<keyword evidence="8" id="KW-1185">Reference proteome</keyword>
<evidence type="ECO:0000256" key="1">
    <source>
        <dbReference type="ARBA" id="ARBA00004141"/>
    </source>
</evidence>
<gene>
    <name evidence="7" type="ORF">M9458_029881</name>
</gene>
<keyword evidence="3 5" id="KW-0812">Transmembrane</keyword>
<feature type="non-terminal residue" evidence="7">
    <location>
        <position position="51"/>
    </location>
</feature>
<dbReference type="InterPro" id="IPR023395">
    <property type="entry name" value="MCP_dom_sf"/>
</dbReference>
<dbReference type="Pfam" id="PF00153">
    <property type="entry name" value="Mito_carr"/>
    <property type="match status" value="1"/>
</dbReference>
<evidence type="ECO:0000256" key="2">
    <source>
        <dbReference type="ARBA" id="ARBA00006375"/>
    </source>
</evidence>
<dbReference type="AlphaFoldDB" id="A0ABD0PKY3"/>
<evidence type="ECO:0000313" key="8">
    <source>
        <dbReference type="Proteomes" id="UP001529510"/>
    </source>
</evidence>
<keyword evidence="6" id="KW-0813">Transport</keyword>
<evidence type="ECO:0000256" key="6">
    <source>
        <dbReference type="RuleBase" id="RU000488"/>
    </source>
</evidence>
<proteinExistence type="inferred from homology"/>
<dbReference type="EMBL" id="JAMKFB020000015">
    <property type="protein sequence ID" value="KAL0173913.1"/>
    <property type="molecule type" value="Genomic_DNA"/>
</dbReference>
<dbReference type="PROSITE" id="PS50920">
    <property type="entry name" value="SOLCAR"/>
    <property type="match status" value="1"/>
</dbReference>
<reference evidence="7 8" key="1">
    <citation type="submission" date="2024-05" db="EMBL/GenBank/DDBJ databases">
        <title>Genome sequencing and assembly of Indian major carp, Cirrhinus mrigala (Hamilton, 1822).</title>
        <authorList>
            <person name="Mohindra V."/>
            <person name="Chowdhury L.M."/>
            <person name="Lal K."/>
            <person name="Jena J.K."/>
        </authorList>
    </citation>
    <scope>NUCLEOTIDE SEQUENCE [LARGE SCALE GENOMIC DNA]</scope>
    <source>
        <strain evidence="7">CM1030</strain>
        <tissue evidence="7">Blood</tissue>
    </source>
</reference>
<feature type="repeat" description="Solcar" evidence="5">
    <location>
        <begin position="1"/>
        <end position="39"/>
    </location>
</feature>
<evidence type="ECO:0000256" key="3">
    <source>
        <dbReference type="ARBA" id="ARBA00022692"/>
    </source>
</evidence>
<dbReference type="Gene3D" id="1.50.40.10">
    <property type="entry name" value="Mitochondrial carrier domain"/>
    <property type="match status" value="1"/>
</dbReference>